<accession>A0ACB8DWW3</accession>
<evidence type="ECO:0000313" key="1">
    <source>
        <dbReference type="EMBL" id="KAH7978819.1"/>
    </source>
</evidence>
<protein>
    <submittedName>
        <fullName evidence="1">Uncharacterized protein</fullName>
    </submittedName>
</protein>
<dbReference type="EMBL" id="CM023470">
    <property type="protein sequence ID" value="KAH7978819.1"/>
    <property type="molecule type" value="Genomic_DNA"/>
</dbReference>
<evidence type="ECO:0000313" key="2">
    <source>
        <dbReference type="Proteomes" id="UP000821865"/>
    </source>
</evidence>
<keyword evidence="2" id="KW-1185">Reference proteome</keyword>
<proteinExistence type="predicted"/>
<name>A0ACB8DWW3_DERSI</name>
<dbReference type="Proteomes" id="UP000821865">
    <property type="component" value="Chromosome 1"/>
</dbReference>
<sequence length="102" mass="11750">MYLDAAGNLTVHVEWLDSQLLFGATYHKYDDIARTQCHQMKREIAALQAENYNLERQVFSYQKSISYASARGQPSEDLPDDYYASTVRRLSETQSLSESEYA</sequence>
<organism evidence="1 2">
    <name type="scientific">Dermacentor silvarum</name>
    <name type="common">Tick</name>
    <dbReference type="NCBI Taxonomy" id="543639"/>
    <lineage>
        <taxon>Eukaryota</taxon>
        <taxon>Metazoa</taxon>
        <taxon>Ecdysozoa</taxon>
        <taxon>Arthropoda</taxon>
        <taxon>Chelicerata</taxon>
        <taxon>Arachnida</taxon>
        <taxon>Acari</taxon>
        <taxon>Parasitiformes</taxon>
        <taxon>Ixodida</taxon>
        <taxon>Ixodoidea</taxon>
        <taxon>Ixodidae</taxon>
        <taxon>Rhipicephalinae</taxon>
        <taxon>Dermacentor</taxon>
    </lineage>
</organism>
<comment type="caution">
    <text evidence="1">The sequence shown here is derived from an EMBL/GenBank/DDBJ whole genome shotgun (WGS) entry which is preliminary data.</text>
</comment>
<gene>
    <name evidence="1" type="ORF">HPB49_006866</name>
</gene>
<reference evidence="1" key="1">
    <citation type="submission" date="2020-05" db="EMBL/GenBank/DDBJ databases">
        <title>Large-scale comparative analyses of tick genomes elucidate their genetic diversity and vector capacities.</title>
        <authorList>
            <person name="Jia N."/>
            <person name="Wang J."/>
            <person name="Shi W."/>
            <person name="Du L."/>
            <person name="Sun Y."/>
            <person name="Zhan W."/>
            <person name="Jiang J."/>
            <person name="Wang Q."/>
            <person name="Zhang B."/>
            <person name="Ji P."/>
            <person name="Sakyi L.B."/>
            <person name="Cui X."/>
            <person name="Yuan T."/>
            <person name="Jiang B."/>
            <person name="Yang W."/>
            <person name="Lam T.T.-Y."/>
            <person name="Chang Q."/>
            <person name="Ding S."/>
            <person name="Wang X."/>
            <person name="Zhu J."/>
            <person name="Ruan X."/>
            <person name="Zhao L."/>
            <person name="Wei J."/>
            <person name="Que T."/>
            <person name="Du C."/>
            <person name="Cheng J."/>
            <person name="Dai P."/>
            <person name="Han X."/>
            <person name="Huang E."/>
            <person name="Gao Y."/>
            <person name="Liu J."/>
            <person name="Shao H."/>
            <person name="Ye R."/>
            <person name="Li L."/>
            <person name="Wei W."/>
            <person name="Wang X."/>
            <person name="Wang C."/>
            <person name="Yang T."/>
            <person name="Huo Q."/>
            <person name="Li W."/>
            <person name="Guo W."/>
            <person name="Chen H."/>
            <person name="Zhou L."/>
            <person name="Ni X."/>
            <person name="Tian J."/>
            <person name="Zhou Y."/>
            <person name="Sheng Y."/>
            <person name="Liu T."/>
            <person name="Pan Y."/>
            <person name="Xia L."/>
            <person name="Li J."/>
            <person name="Zhao F."/>
            <person name="Cao W."/>
        </authorList>
    </citation>
    <scope>NUCLEOTIDE SEQUENCE</scope>
    <source>
        <strain evidence="1">Dsil-2018</strain>
    </source>
</reference>